<accession>A0ABN7X2K9</accession>
<keyword evidence="2" id="KW-1185">Reference proteome</keyword>
<sequence length="107" mass="12142">VTAISIKLIDFDFETMPSLGINSVIIGTTTQTAKLVKDDLALDFYMEERIREKEPQVFGFRQDIMLIIDTSSPKQIQSTKSSDQPLHFKLVQLPTNMITKLPLENTL</sequence>
<gene>
    <name evidence="1" type="ORF">GMARGA_LOCUS38213</name>
</gene>
<comment type="caution">
    <text evidence="1">The sequence shown here is derived from an EMBL/GenBank/DDBJ whole genome shotgun (WGS) entry which is preliminary data.</text>
</comment>
<reference evidence="1 2" key="1">
    <citation type="submission" date="2021-06" db="EMBL/GenBank/DDBJ databases">
        <authorList>
            <person name="Kallberg Y."/>
            <person name="Tangrot J."/>
            <person name="Rosling A."/>
        </authorList>
    </citation>
    <scope>NUCLEOTIDE SEQUENCE [LARGE SCALE GENOMIC DNA]</scope>
    <source>
        <strain evidence="1 2">120-4 pot B 10/14</strain>
    </source>
</reference>
<name>A0ABN7X2K9_GIGMA</name>
<protein>
    <submittedName>
        <fullName evidence="1">12075_t:CDS:1</fullName>
    </submittedName>
</protein>
<organism evidence="1 2">
    <name type="scientific">Gigaspora margarita</name>
    <dbReference type="NCBI Taxonomy" id="4874"/>
    <lineage>
        <taxon>Eukaryota</taxon>
        <taxon>Fungi</taxon>
        <taxon>Fungi incertae sedis</taxon>
        <taxon>Mucoromycota</taxon>
        <taxon>Glomeromycotina</taxon>
        <taxon>Glomeromycetes</taxon>
        <taxon>Diversisporales</taxon>
        <taxon>Gigasporaceae</taxon>
        <taxon>Gigaspora</taxon>
    </lineage>
</organism>
<dbReference type="EMBL" id="CAJVQB010083974">
    <property type="protein sequence ID" value="CAG8846538.1"/>
    <property type="molecule type" value="Genomic_DNA"/>
</dbReference>
<proteinExistence type="predicted"/>
<evidence type="ECO:0000313" key="2">
    <source>
        <dbReference type="Proteomes" id="UP000789901"/>
    </source>
</evidence>
<feature type="non-terminal residue" evidence="1">
    <location>
        <position position="1"/>
    </location>
</feature>
<evidence type="ECO:0000313" key="1">
    <source>
        <dbReference type="EMBL" id="CAG8846538.1"/>
    </source>
</evidence>
<dbReference type="Proteomes" id="UP000789901">
    <property type="component" value="Unassembled WGS sequence"/>
</dbReference>